<reference evidence="5 6" key="1">
    <citation type="submission" date="2016-10" db="EMBL/GenBank/DDBJ databases">
        <authorList>
            <person name="de Groot N.N."/>
        </authorList>
    </citation>
    <scope>NUCLEOTIDE SEQUENCE [LARGE SCALE GENOMIC DNA]</scope>
    <source>
        <strain evidence="5 6">PYCC 4715</strain>
    </source>
</reference>
<dbReference type="InterPro" id="IPR040351">
    <property type="entry name" value="RAB3IL/RAB3IP/Sec2"/>
</dbReference>
<evidence type="ECO:0000313" key="6">
    <source>
        <dbReference type="Proteomes" id="UP000182259"/>
    </source>
</evidence>
<evidence type="ECO:0000256" key="2">
    <source>
        <dbReference type="SAM" id="Coils"/>
    </source>
</evidence>
<sequence length="602" mass="69123">MEDNLDARLAAEVTQLSTRLVTEVAKLLQLEETILQLRKESARLNGRIGELRADKNAAEEKNKQLEGEVEDLTASLFNEANEMVSNASRETYNFKMKNRKLIEELSEKDTIIESLQDQLKDLKLMFLKLEDQQRALRANTPRMDHQFDFQKGPIETEEELLLLLLQIYGPCVRALRFDTSAYQEDFKGFIYQLIKPDFQFDLASLKNLKYFRKIWVEEIEPCVEHIPLLSGNFMNRWSKGKTFWGLLVEGRAIIEPVSGVNETFKLTYKGAKTGDEIPVAIKDPCVFCGECKDDMLEHARLYNLKLYGPASETGGAGNTREIAGEAHEVIGTHPLCNFCLVKLRTICDFFAKLRMIHGNIYKLKQNSSYDDIAFVLNFQFKRAEGSVHGLDPLDEPAVLKLYIMLLVIRAKLFWSKIGIWDTEEDVQTISLDEINIDVFRKVIRDNVAFKHFQSHQVLDDHQVAMKTSAEYDREIGVTREPDSDNKVETINATFDKGAIEEDLTEKDNSEDEEFADTSEMLDIEGDKEVKEEKEVSEEKEEEKELKEEKDVEKVVNGEAENQDIVDDTKKSSLKRKKGRKGKGKKTIEQDLDLTMEMLKESL</sequence>
<dbReference type="SUPFAM" id="SSF144284">
    <property type="entry name" value="Sec2 N-terminal region"/>
    <property type="match status" value="1"/>
</dbReference>
<feature type="coiled-coil region" evidence="2">
    <location>
        <begin position="27"/>
        <end position="139"/>
    </location>
</feature>
<dbReference type="EMBL" id="LT635767">
    <property type="protein sequence ID" value="SGZ55595.1"/>
    <property type="molecule type" value="Genomic_DNA"/>
</dbReference>
<feature type="compositionally biased region" description="Basic and acidic residues" evidence="3">
    <location>
        <begin position="524"/>
        <end position="533"/>
    </location>
</feature>
<feature type="region of interest" description="Disordered" evidence="3">
    <location>
        <begin position="503"/>
        <end position="585"/>
    </location>
</feature>
<keyword evidence="1 2" id="KW-0175">Coiled coil</keyword>
<dbReference type="Pfam" id="PF06428">
    <property type="entry name" value="Sec2p"/>
    <property type="match status" value="1"/>
</dbReference>
<dbReference type="GO" id="GO:0005085">
    <property type="term" value="F:guanyl-nucleotide exchange factor activity"/>
    <property type="evidence" value="ECO:0007669"/>
    <property type="project" value="InterPro"/>
</dbReference>
<accession>A0A1L0BWH4</accession>
<feature type="compositionally biased region" description="Basic residues" evidence="3">
    <location>
        <begin position="571"/>
        <end position="584"/>
    </location>
</feature>
<feature type="domain" description="GDP/GTP exchange factor Sec2 N-terminal" evidence="4">
    <location>
        <begin position="30"/>
        <end position="129"/>
    </location>
</feature>
<dbReference type="AlphaFoldDB" id="A0A1L0BWH4"/>
<name>A0A1L0BWH4_9ASCO</name>
<evidence type="ECO:0000259" key="4">
    <source>
        <dbReference type="Pfam" id="PF06428"/>
    </source>
</evidence>
<organism evidence="5 6">
    <name type="scientific">Sungouiella intermedia</name>
    <dbReference type="NCBI Taxonomy" id="45354"/>
    <lineage>
        <taxon>Eukaryota</taxon>
        <taxon>Fungi</taxon>
        <taxon>Dikarya</taxon>
        <taxon>Ascomycota</taxon>
        <taxon>Saccharomycotina</taxon>
        <taxon>Pichiomycetes</taxon>
        <taxon>Metschnikowiaceae</taxon>
        <taxon>Sungouiella</taxon>
    </lineage>
</organism>
<protein>
    <submittedName>
        <fullName evidence="5">CIC11C00000001851</fullName>
    </submittedName>
</protein>
<evidence type="ECO:0000256" key="1">
    <source>
        <dbReference type="ARBA" id="ARBA00023054"/>
    </source>
</evidence>
<evidence type="ECO:0000313" key="5">
    <source>
        <dbReference type="EMBL" id="SGZ55595.1"/>
    </source>
</evidence>
<dbReference type="PANTHER" id="PTHR14430:SF0">
    <property type="entry name" value="SEC2P DOMAIN-CONTAINING PROTEIN"/>
    <property type="match status" value="1"/>
</dbReference>
<dbReference type="GO" id="GO:0070319">
    <property type="term" value="C:Golgi to plasma membrane transport vesicle"/>
    <property type="evidence" value="ECO:0007669"/>
    <property type="project" value="TreeGrafter"/>
</dbReference>
<dbReference type="Proteomes" id="UP000182259">
    <property type="component" value="Chromosome IV"/>
</dbReference>
<evidence type="ECO:0000256" key="3">
    <source>
        <dbReference type="SAM" id="MobiDB-lite"/>
    </source>
</evidence>
<gene>
    <name evidence="5" type="ORF">SAMEA4029009_CIC11G00000001851</name>
</gene>
<dbReference type="InterPro" id="IPR009449">
    <property type="entry name" value="Sec2_N"/>
</dbReference>
<proteinExistence type="predicted"/>
<dbReference type="CDD" id="cd21044">
    <property type="entry name" value="Rab11BD_RAB3IP_like"/>
    <property type="match status" value="1"/>
</dbReference>
<dbReference type="Gene3D" id="6.10.140.910">
    <property type="match status" value="1"/>
</dbReference>
<dbReference type="GO" id="GO:0006887">
    <property type="term" value="P:exocytosis"/>
    <property type="evidence" value="ECO:0007669"/>
    <property type="project" value="TreeGrafter"/>
</dbReference>
<feature type="compositionally biased region" description="Basic and acidic residues" evidence="3">
    <location>
        <begin position="542"/>
        <end position="555"/>
    </location>
</feature>
<dbReference type="GO" id="GO:0051286">
    <property type="term" value="C:cell tip"/>
    <property type="evidence" value="ECO:0007669"/>
    <property type="project" value="TreeGrafter"/>
</dbReference>
<dbReference type="PANTHER" id="PTHR14430">
    <property type="entry name" value="RABIN3-RELATED"/>
    <property type="match status" value="1"/>
</dbReference>
<feature type="compositionally biased region" description="Acidic residues" evidence="3">
    <location>
        <begin position="503"/>
        <end position="523"/>
    </location>
</feature>